<dbReference type="InterPro" id="IPR000594">
    <property type="entry name" value="ThiF_NAD_FAD-bd"/>
</dbReference>
<dbReference type="GO" id="GO:0008641">
    <property type="term" value="F:ubiquitin-like modifier activating enzyme activity"/>
    <property type="evidence" value="ECO:0007669"/>
    <property type="project" value="InterPro"/>
</dbReference>
<reference evidence="2 3" key="1">
    <citation type="submission" date="2018-01" db="EMBL/GenBank/DDBJ databases">
        <authorList>
            <person name="Gaut B.S."/>
            <person name="Morton B.R."/>
            <person name="Clegg M.T."/>
            <person name="Duvall M.R."/>
        </authorList>
    </citation>
    <scope>NUCLEOTIDE SEQUENCE [LARGE SCALE GENOMIC DNA]</scope>
    <source>
        <strain evidence="2">Cupriavidus taiwanensis cmp 52</strain>
    </source>
</reference>
<gene>
    <name evidence="2" type="ORF">CBM2634_U70024</name>
</gene>
<dbReference type="PANTHER" id="PTHR43267">
    <property type="entry name" value="TRNA THREONYLCARBAMOYLADENOSINE DEHYDRATASE"/>
    <property type="match status" value="1"/>
</dbReference>
<dbReference type="GO" id="GO:0061503">
    <property type="term" value="F:tRNA threonylcarbamoyladenosine dehydratase"/>
    <property type="evidence" value="ECO:0007669"/>
    <property type="project" value="TreeGrafter"/>
</dbReference>
<dbReference type="AlphaFoldDB" id="A0A375JDZ5"/>
<evidence type="ECO:0000313" key="3">
    <source>
        <dbReference type="Proteomes" id="UP000256805"/>
    </source>
</evidence>
<dbReference type="Proteomes" id="UP000256805">
    <property type="component" value="Unassembled WGS sequence"/>
</dbReference>
<sequence length="463" mass="52278">MDQATAVLDRIAIDPDYRAHDIQNEFLAHWALGQDVFPVFVGTVDIGKLPQDAYSSYFILEHHGEKHALIADSREEVTKLCGAWGWSAPTKAGKRCWILRTERLPAVPEDHLPKTVKDLFAWLRSWDPALYHGVQRVLEREPSYLESRFVSFAVHCPIGWIGFGFDLEQRRRLGYGRRPALYKQYLHGKGAHTPIMRLSLTDVSPSYVHSRNLAFPDLRGKRICMVGCGAIGGHLAQALVRLGAGSGDHGQLTLIDHDELSAENLGRHYLGYPALFGQKARVLRDELQRQFPLSRIEARDENVLATPQLFLCDLVIHATGEEQLGDLLNEIRQRARELAAPLLHVWIKGNGEAVQALWTDDAGFGCFRCLRHADMRRYRQKRFPLLKADPIRYQRGCQAFTPYAVSAPMQAASLATDLVIDWLKGDPSPRFRTRATENADVRMLKNQNISRLEDCPACATTTN</sequence>
<evidence type="ECO:0000259" key="1">
    <source>
        <dbReference type="Pfam" id="PF00899"/>
    </source>
</evidence>
<name>A0A375JDZ5_9BURK</name>
<dbReference type="PANTHER" id="PTHR43267:SF1">
    <property type="entry name" value="TRNA THREONYLCARBAMOYLADENOSINE DEHYDRATASE"/>
    <property type="match status" value="1"/>
</dbReference>
<protein>
    <submittedName>
        <fullName evidence="2">Dinucleotide-utilizing enzyme possibly involved in molybdopterin or thiamin biosynthesis</fullName>
    </submittedName>
</protein>
<organism evidence="2 3">
    <name type="scientific">Cupriavidus taiwanensis</name>
    <dbReference type="NCBI Taxonomy" id="164546"/>
    <lineage>
        <taxon>Bacteria</taxon>
        <taxon>Pseudomonadati</taxon>
        <taxon>Pseudomonadota</taxon>
        <taxon>Betaproteobacteria</taxon>
        <taxon>Burkholderiales</taxon>
        <taxon>Burkholderiaceae</taxon>
        <taxon>Cupriavidus</taxon>
    </lineage>
</organism>
<dbReference type="SUPFAM" id="SSF69572">
    <property type="entry name" value="Activating enzymes of the ubiquitin-like proteins"/>
    <property type="match status" value="1"/>
</dbReference>
<dbReference type="RefSeq" id="WP_116386606.1">
    <property type="nucleotide sequence ID" value="NZ_OVTA01000136.1"/>
</dbReference>
<dbReference type="EMBL" id="OVTA01000136">
    <property type="protein sequence ID" value="SPS03062.1"/>
    <property type="molecule type" value="Genomic_DNA"/>
</dbReference>
<dbReference type="GO" id="GO:0061504">
    <property type="term" value="P:cyclic threonylcarbamoyladenosine biosynthetic process"/>
    <property type="evidence" value="ECO:0007669"/>
    <property type="project" value="TreeGrafter"/>
</dbReference>
<dbReference type="InterPro" id="IPR045886">
    <property type="entry name" value="ThiF/MoeB/HesA"/>
</dbReference>
<dbReference type="InterPro" id="IPR035985">
    <property type="entry name" value="Ubiquitin-activating_enz"/>
</dbReference>
<dbReference type="Pfam" id="PF00899">
    <property type="entry name" value="ThiF"/>
    <property type="match status" value="1"/>
</dbReference>
<dbReference type="Gene3D" id="3.40.50.720">
    <property type="entry name" value="NAD(P)-binding Rossmann-like Domain"/>
    <property type="match status" value="1"/>
</dbReference>
<accession>A0A375JDZ5</accession>
<proteinExistence type="predicted"/>
<feature type="domain" description="THIF-type NAD/FAD binding fold" evidence="1">
    <location>
        <begin position="217"/>
        <end position="443"/>
    </location>
</feature>
<evidence type="ECO:0000313" key="2">
    <source>
        <dbReference type="EMBL" id="SPS03062.1"/>
    </source>
</evidence>